<dbReference type="InterPro" id="IPR023213">
    <property type="entry name" value="CAT-like_dom_sf"/>
</dbReference>
<gene>
    <name evidence="2" type="ORF">V2S66_24315</name>
</gene>
<accession>A0ABU7PGY4</accession>
<dbReference type="InterPro" id="IPR001242">
    <property type="entry name" value="Condensation_dom"/>
</dbReference>
<comment type="caution">
    <text evidence="2">The sequence shown here is derived from an EMBL/GenBank/DDBJ whole genome shotgun (WGS) entry which is preliminary data.</text>
</comment>
<dbReference type="PANTHER" id="PTHR45527">
    <property type="entry name" value="NONRIBOSOMAL PEPTIDE SYNTHETASE"/>
    <property type="match status" value="1"/>
</dbReference>
<feature type="domain" description="Condensation" evidence="1">
    <location>
        <begin position="30"/>
        <end position="446"/>
    </location>
</feature>
<dbReference type="EMBL" id="JAZEWV010000024">
    <property type="protein sequence ID" value="MEE4545079.1"/>
    <property type="molecule type" value="Genomic_DNA"/>
</dbReference>
<keyword evidence="3" id="KW-1185">Reference proteome</keyword>
<dbReference type="Proteomes" id="UP001344658">
    <property type="component" value="Unassembled WGS sequence"/>
</dbReference>
<evidence type="ECO:0000313" key="3">
    <source>
        <dbReference type="Proteomes" id="UP001344658"/>
    </source>
</evidence>
<evidence type="ECO:0000259" key="1">
    <source>
        <dbReference type="Pfam" id="PF00668"/>
    </source>
</evidence>
<name>A0ABU7PGY4_9ACTN</name>
<organism evidence="2 3">
    <name type="scientific">Actinacidiphila polyblastidii</name>
    <dbReference type="NCBI Taxonomy" id="3110430"/>
    <lineage>
        <taxon>Bacteria</taxon>
        <taxon>Bacillati</taxon>
        <taxon>Actinomycetota</taxon>
        <taxon>Actinomycetes</taxon>
        <taxon>Kitasatosporales</taxon>
        <taxon>Streptomycetaceae</taxon>
        <taxon>Actinacidiphila</taxon>
    </lineage>
</organism>
<dbReference type="Gene3D" id="3.30.559.30">
    <property type="entry name" value="Nonribosomal peptide synthetase, condensation domain"/>
    <property type="match status" value="1"/>
</dbReference>
<evidence type="ECO:0000313" key="2">
    <source>
        <dbReference type="EMBL" id="MEE4545079.1"/>
    </source>
</evidence>
<dbReference type="SUPFAM" id="SSF52777">
    <property type="entry name" value="CoA-dependent acyltransferases"/>
    <property type="match status" value="2"/>
</dbReference>
<dbReference type="Pfam" id="PF00668">
    <property type="entry name" value="Condensation"/>
    <property type="match status" value="1"/>
</dbReference>
<dbReference type="PANTHER" id="PTHR45527:SF1">
    <property type="entry name" value="FATTY ACID SYNTHASE"/>
    <property type="match status" value="1"/>
</dbReference>
<proteinExistence type="predicted"/>
<sequence length="450" mass="49104">MPDAEEVARYPLSAQLTMCCNNERDGFDMSKFIAPMALRIRGAVDSSALRSALDDVVSRHESLRTVLACGCEDDGTAYQSVLPPAPVPFTEHVLVPGPGETREDIAEELLVKLHAQTMPRTLTPLLRAELHRFDDRDAVLTILSSHLAVDAWSAGLLRRDLAACYRAHARGEAAELPPARQYGEYAAQQQAGLAGDKAREARDLWSARLAGGQVFAPAADQVGGAAPGAGAYGNAGFDLDPQVMDAVRAMARSVRSTPWHVLVAAGALLAARVTGVPDAALMTQTAARDDREFHDTVGFFADVLPLRVDLSGCVTYRDVLLRARGTCLDASRNPLPNRVLELDNPEFMRPRAQPENMLFLFNYARPAVADEDIQFAEHVEHVTMRQDVPLDRGGFCIWGMWDLPSGGLRGLFEYSPDRLKDSTAERWTADFAALVSHIATHPDRPWADGV</sequence>
<protein>
    <submittedName>
        <fullName evidence="2">Condensation domain-containing protein</fullName>
    </submittedName>
</protein>
<dbReference type="RefSeq" id="WP_330798395.1">
    <property type="nucleotide sequence ID" value="NZ_JAZEWV010000024.1"/>
</dbReference>
<reference evidence="2 3" key="1">
    <citation type="submission" date="2023-12" db="EMBL/GenBank/DDBJ databases">
        <title>Streptomyces sp. V4-01.</title>
        <authorList>
            <person name="Somphong A."/>
            <person name="Phongsopitanun W."/>
        </authorList>
    </citation>
    <scope>NUCLEOTIDE SEQUENCE [LARGE SCALE GENOMIC DNA]</scope>
    <source>
        <strain evidence="2 3">V4-01</strain>
    </source>
</reference>
<dbReference type="Gene3D" id="3.30.559.10">
    <property type="entry name" value="Chloramphenicol acetyltransferase-like domain"/>
    <property type="match status" value="1"/>
</dbReference>